<dbReference type="RefSeq" id="XP_018017472.1">
    <property type="nucleotide sequence ID" value="XM_018161983.2"/>
</dbReference>
<feature type="chain" id="PRO_5044664394" evidence="3">
    <location>
        <begin position="18"/>
        <end position="481"/>
    </location>
</feature>
<evidence type="ECO:0000313" key="5">
    <source>
        <dbReference type="Proteomes" id="UP000694843"/>
    </source>
</evidence>
<dbReference type="GeneID" id="108674080"/>
<dbReference type="OrthoDB" id="6350092at2759"/>
<keyword evidence="3" id="KW-0732">Signal</keyword>
<gene>
    <name evidence="6 7 8" type="primary">LOC108674080</name>
</gene>
<feature type="signal peptide" evidence="3">
    <location>
        <begin position="1"/>
        <end position="17"/>
    </location>
</feature>
<dbReference type="PROSITE" id="PS50835">
    <property type="entry name" value="IG_LIKE"/>
    <property type="match status" value="1"/>
</dbReference>
<dbReference type="AlphaFoldDB" id="A0A8B7NUR3"/>
<protein>
    <submittedName>
        <fullName evidence="6 7">Uncharacterized protein LOC108674080</fullName>
    </submittedName>
</protein>
<feature type="compositionally biased region" description="Polar residues" evidence="1">
    <location>
        <begin position="170"/>
        <end position="180"/>
    </location>
</feature>
<keyword evidence="2" id="KW-0472">Membrane</keyword>
<evidence type="ECO:0000256" key="3">
    <source>
        <dbReference type="SAM" id="SignalP"/>
    </source>
</evidence>
<keyword evidence="2" id="KW-1133">Transmembrane helix</keyword>
<dbReference type="Proteomes" id="UP000694843">
    <property type="component" value="Unplaced"/>
</dbReference>
<name>A0A8B7NUR3_HYAAZ</name>
<dbReference type="InterPro" id="IPR007110">
    <property type="entry name" value="Ig-like_dom"/>
</dbReference>
<organism evidence="5 6">
    <name type="scientific">Hyalella azteca</name>
    <name type="common">Amphipod</name>
    <dbReference type="NCBI Taxonomy" id="294128"/>
    <lineage>
        <taxon>Eukaryota</taxon>
        <taxon>Metazoa</taxon>
        <taxon>Ecdysozoa</taxon>
        <taxon>Arthropoda</taxon>
        <taxon>Crustacea</taxon>
        <taxon>Multicrustacea</taxon>
        <taxon>Malacostraca</taxon>
        <taxon>Eumalacostraca</taxon>
        <taxon>Peracarida</taxon>
        <taxon>Amphipoda</taxon>
        <taxon>Senticaudata</taxon>
        <taxon>Talitrida</taxon>
        <taxon>Talitroidea</taxon>
        <taxon>Hyalellidae</taxon>
        <taxon>Hyalella</taxon>
    </lineage>
</organism>
<dbReference type="Gene3D" id="2.60.40.10">
    <property type="entry name" value="Immunoglobulins"/>
    <property type="match status" value="1"/>
</dbReference>
<sequence>MALFISVIALLAPLSAAVDVPVVSLEGTAKNENYLLVGRQYKMTCSFRAGYDDHVSAVRWQLYGKNVYTWDAAAAGVTVTPPLLGHVSLKPEGPAPHNIEVTAPSLAMAGDYICSVQSTKGTVRSEAITIYVIDISNGKYETHVDLLSNMLQTTISFTTTTTTLAPIELTPSNSSTTTVIPPSPAPLPPAQSTVTTPPLKPLPFTSSSTKTPATPPPPWVPHGPASPPPECILVWWFRTPPIAPRPQIKCGFYDYTSNDVAEEMPGGLHMFQLPSGAWQAQIDSTRIPIASIPPNHRLGCIVTIPDTSYREVVKFEDGLTVDHEIDSVGCPSLDELSDLYGFILSIRGAVTNCRGDHVPESESQPAVATVKCPSAAIFKNGTLDTKWTLRLECVTGQTSWKIGTERSVKKDSPLAEEDMSDPMLAQMSDELIKRTDFDFRTYGWPFCIGGTQSLLLTKSISSLLLIFLPLLIWLVPSVLTS</sequence>
<dbReference type="RefSeq" id="XP_047737973.1">
    <property type="nucleotide sequence ID" value="XM_047882017.1"/>
</dbReference>
<dbReference type="KEGG" id="hazt:108674080"/>
<evidence type="ECO:0000313" key="7">
    <source>
        <dbReference type="RefSeq" id="XP_047737973.1"/>
    </source>
</evidence>
<evidence type="ECO:0000313" key="8">
    <source>
        <dbReference type="RefSeq" id="XP_047737977.1"/>
    </source>
</evidence>
<reference evidence="6 7" key="1">
    <citation type="submission" date="2025-04" db="UniProtKB">
        <authorList>
            <consortium name="RefSeq"/>
        </authorList>
    </citation>
    <scope>IDENTIFICATION</scope>
    <source>
        <tissue evidence="6 7">Whole organism</tissue>
    </source>
</reference>
<feature type="domain" description="Ig-like" evidence="4">
    <location>
        <begin position="21"/>
        <end position="129"/>
    </location>
</feature>
<keyword evidence="2" id="KW-0812">Transmembrane</keyword>
<dbReference type="InterPro" id="IPR013783">
    <property type="entry name" value="Ig-like_fold"/>
</dbReference>
<accession>A0A8B7NUR3</accession>
<feature type="transmembrane region" description="Helical" evidence="2">
    <location>
        <begin position="460"/>
        <end position="479"/>
    </location>
</feature>
<evidence type="ECO:0000256" key="1">
    <source>
        <dbReference type="SAM" id="MobiDB-lite"/>
    </source>
</evidence>
<evidence type="ECO:0000259" key="4">
    <source>
        <dbReference type="PROSITE" id="PS50835"/>
    </source>
</evidence>
<proteinExistence type="predicted"/>
<feature type="region of interest" description="Disordered" evidence="1">
    <location>
        <begin position="168"/>
        <end position="221"/>
    </location>
</feature>
<feature type="compositionally biased region" description="Low complexity" evidence="1">
    <location>
        <begin position="203"/>
        <end position="212"/>
    </location>
</feature>
<keyword evidence="5" id="KW-1185">Reference proteome</keyword>
<evidence type="ECO:0000313" key="6">
    <source>
        <dbReference type="RefSeq" id="XP_018017472.1"/>
    </source>
</evidence>
<dbReference type="RefSeq" id="XP_047737977.1">
    <property type="nucleotide sequence ID" value="XM_047882021.1"/>
</dbReference>
<evidence type="ECO:0000256" key="2">
    <source>
        <dbReference type="SAM" id="Phobius"/>
    </source>
</evidence>